<evidence type="ECO:0000256" key="4">
    <source>
        <dbReference type="ARBA" id="ARBA00022825"/>
    </source>
</evidence>
<evidence type="ECO:0000256" key="3">
    <source>
        <dbReference type="ARBA" id="ARBA00022801"/>
    </source>
</evidence>
<gene>
    <name evidence="7" type="primary">ctpA</name>
    <name evidence="7" type="ordered locus">PSMK_15360</name>
</gene>
<evidence type="ECO:0000256" key="5">
    <source>
        <dbReference type="RuleBase" id="RU004404"/>
    </source>
</evidence>
<dbReference type="CDD" id="cd07560">
    <property type="entry name" value="Peptidase_S41_CPP"/>
    <property type="match status" value="1"/>
</dbReference>
<dbReference type="SMART" id="SM00228">
    <property type="entry name" value="PDZ"/>
    <property type="match status" value="1"/>
</dbReference>
<dbReference type="Gene3D" id="3.90.226.10">
    <property type="entry name" value="2-enoyl-CoA Hydratase, Chain A, domain 1"/>
    <property type="match status" value="1"/>
</dbReference>
<dbReference type="PROSITE" id="PS50106">
    <property type="entry name" value="PDZ"/>
    <property type="match status" value="1"/>
</dbReference>
<name>I0IEK7_PHYMF</name>
<evidence type="ECO:0000259" key="6">
    <source>
        <dbReference type="PROSITE" id="PS50106"/>
    </source>
</evidence>
<dbReference type="EC" id="3.4.21.102" evidence="7"/>
<keyword evidence="8" id="KW-1185">Reference proteome</keyword>
<dbReference type="Gene3D" id="2.30.42.10">
    <property type="match status" value="1"/>
</dbReference>
<evidence type="ECO:0000313" key="7">
    <source>
        <dbReference type="EMBL" id="BAM03695.1"/>
    </source>
</evidence>
<accession>I0IEK7</accession>
<dbReference type="GO" id="GO:0007165">
    <property type="term" value="P:signal transduction"/>
    <property type="evidence" value="ECO:0007669"/>
    <property type="project" value="TreeGrafter"/>
</dbReference>
<dbReference type="Proteomes" id="UP000007881">
    <property type="component" value="Chromosome"/>
</dbReference>
<dbReference type="KEGG" id="phm:PSMK_15360"/>
<dbReference type="SUPFAM" id="SSF52096">
    <property type="entry name" value="ClpP/crotonase"/>
    <property type="match status" value="1"/>
</dbReference>
<dbReference type="GO" id="GO:0004252">
    <property type="term" value="F:serine-type endopeptidase activity"/>
    <property type="evidence" value="ECO:0007669"/>
    <property type="project" value="UniProtKB-EC"/>
</dbReference>
<dbReference type="SMART" id="SM00245">
    <property type="entry name" value="TSPc"/>
    <property type="match status" value="1"/>
</dbReference>
<evidence type="ECO:0000256" key="1">
    <source>
        <dbReference type="ARBA" id="ARBA00009179"/>
    </source>
</evidence>
<dbReference type="PANTHER" id="PTHR32060:SF30">
    <property type="entry name" value="CARBOXY-TERMINAL PROCESSING PROTEASE CTPA"/>
    <property type="match status" value="1"/>
</dbReference>
<dbReference type="EMBL" id="AP012338">
    <property type="protein sequence ID" value="BAM03695.1"/>
    <property type="molecule type" value="Genomic_DNA"/>
</dbReference>
<dbReference type="InterPro" id="IPR036034">
    <property type="entry name" value="PDZ_sf"/>
</dbReference>
<dbReference type="InterPro" id="IPR001478">
    <property type="entry name" value="PDZ"/>
</dbReference>
<dbReference type="InterPro" id="IPR029045">
    <property type="entry name" value="ClpP/crotonase-like_dom_sf"/>
</dbReference>
<evidence type="ECO:0000256" key="2">
    <source>
        <dbReference type="ARBA" id="ARBA00022670"/>
    </source>
</evidence>
<dbReference type="GO" id="GO:0006508">
    <property type="term" value="P:proteolysis"/>
    <property type="evidence" value="ECO:0007669"/>
    <property type="project" value="UniProtKB-KW"/>
</dbReference>
<dbReference type="GO" id="GO:0030288">
    <property type="term" value="C:outer membrane-bounded periplasmic space"/>
    <property type="evidence" value="ECO:0007669"/>
    <property type="project" value="TreeGrafter"/>
</dbReference>
<keyword evidence="3 5" id="KW-0378">Hydrolase</keyword>
<dbReference type="eggNOG" id="COG0793">
    <property type="taxonomic scope" value="Bacteria"/>
</dbReference>
<sequence>METHIGRGGYGPALAGGLLALRQLAETPELRVEFPALLDEAPRRAWADELVALESRAREAGRGLKQSEALAMLEEALAAGDGLVPESVSVHEFADGALASLDPFTGMYWPADLDELRRATQGAFFGVGIRISLRDLALTVSSPLANTPAADAGLQAGDQIVSVDGRSTAGWTLARAVRAITGPEGTRVVLGVRREGEEEVRDVSIVRSRIDLDSVQGWSLLPAEAGVEAGWSHWIDAAAGIGYVRLTQFLPQTADDLKAGLEGLRADGSLHGLILDLRFNPGGLLGSAIEIADLFVDDGPLVETIDAAGNVRDKYQARRRGTDTELPLAVLVNRGSASAAEIVAGILGDTGRAAVVGERTYGKGSVQNVFWNPGERSTRPPRWGMKVTTHHYRLPGGAVIHRAPGADRWGIDPTIEIPVPDQFVAWGVELRQELDVLRGPGAAPPLLTRSHPAVQRVGLDPLDPQDEGARERVEVPGLQPEDLLDLGLDPQLEAALLLLKTRRVEAAALGGS</sequence>
<dbReference type="AlphaFoldDB" id="I0IEK7"/>
<dbReference type="InterPro" id="IPR041489">
    <property type="entry name" value="PDZ_6"/>
</dbReference>
<dbReference type="FunFam" id="2.30.42.10:FF:000063">
    <property type="entry name" value="Peptidase, S41 family"/>
    <property type="match status" value="1"/>
</dbReference>
<organism evidence="7 8">
    <name type="scientific">Phycisphaera mikurensis (strain NBRC 102666 / KCTC 22515 / FYK2301M01)</name>
    <dbReference type="NCBI Taxonomy" id="1142394"/>
    <lineage>
        <taxon>Bacteria</taxon>
        <taxon>Pseudomonadati</taxon>
        <taxon>Planctomycetota</taxon>
        <taxon>Phycisphaerae</taxon>
        <taxon>Phycisphaerales</taxon>
        <taxon>Phycisphaeraceae</taxon>
        <taxon>Phycisphaera</taxon>
    </lineage>
</organism>
<evidence type="ECO:0000313" key="8">
    <source>
        <dbReference type="Proteomes" id="UP000007881"/>
    </source>
</evidence>
<proteinExistence type="inferred from homology"/>
<dbReference type="InterPro" id="IPR005151">
    <property type="entry name" value="Tail-specific_protease"/>
</dbReference>
<dbReference type="Gene3D" id="3.30.750.44">
    <property type="match status" value="1"/>
</dbReference>
<comment type="similarity">
    <text evidence="1 5">Belongs to the peptidase S41A family.</text>
</comment>
<keyword evidence="4 5" id="KW-0720">Serine protease</keyword>
<reference evidence="7 8" key="1">
    <citation type="submission" date="2012-02" db="EMBL/GenBank/DDBJ databases">
        <title>Complete genome sequence of Phycisphaera mikurensis NBRC 102666.</title>
        <authorList>
            <person name="Ankai A."/>
            <person name="Hosoyama A."/>
            <person name="Terui Y."/>
            <person name="Sekine M."/>
            <person name="Fukai R."/>
            <person name="Kato Y."/>
            <person name="Nakamura S."/>
            <person name="Yamada-Narita S."/>
            <person name="Kawakoshi A."/>
            <person name="Fukunaga Y."/>
            <person name="Yamazaki S."/>
            <person name="Fujita N."/>
        </authorList>
    </citation>
    <scope>NUCLEOTIDE SEQUENCE [LARGE SCALE GENOMIC DNA]</scope>
    <source>
        <strain evidence="8">NBRC 102666 / KCTC 22515 / FYK2301M01</strain>
    </source>
</reference>
<dbReference type="Pfam" id="PF17820">
    <property type="entry name" value="PDZ_6"/>
    <property type="match status" value="1"/>
</dbReference>
<dbReference type="PANTHER" id="PTHR32060">
    <property type="entry name" value="TAIL-SPECIFIC PROTEASE"/>
    <property type="match status" value="1"/>
</dbReference>
<protein>
    <submittedName>
        <fullName evidence="7">Putative carboxy-terminal-processing protease</fullName>
        <ecNumber evidence="7">3.4.21.102</ecNumber>
    </submittedName>
</protein>
<feature type="domain" description="PDZ" evidence="6">
    <location>
        <begin position="113"/>
        <end position="195"/>
    </location>
</feature>
<dbReference type="Pfam" id="PF03572">
    <property type="entry name" value="Peptidase_S41"/>
    <property type="match status" value="1"/>
</dbReference>
<dbReference type="HOGENOM" id="CLU_017295_1_2_0"/>
<dbReference type="InterPro" id="IPR004447">
    <property type="entry name" value="Peptidase_S41A"/>
</dbReference>
<dbReference type="CDD" id="cd06782">
    <property type="entry name" value="cpPDZ_CPP-like"/>
    <property type="match status" value="1"/>
</dbReference>
<keyword evidence="2 5" id="KW-0645">Protease</keyword>
<dbReference type="NCBIfam" id="TIGR00225">
    <property type="entry name" value="prc"/>
    <property type="match status" value="1"/>
</dbReference>
<dbReference type="SUPFAM" id="SSF50156">
    <property type="entry name" value="PDZ domain-like"/>
    <property type="match status" value="1"/>
</dbReference>